<accession>A0ABN5UDI7</accession>
<keyword evidence="2" id="KW-1185">Reference proteome</keyword>
<name>A0ABN5UDI7_9BACI</name>
<evidence type="ECO:0000313" key="2">
    <source>
        <dbReference type="Proteomes" id="UP000272492"/>
    </source>
</evidence>
<dbReference type="EMBL" id="CP034548">
    <property type="protein sequence ID" value="AZQ49305.1"/>
    <property type="molecule type" value="Genomic_DNA"/>
</dbReference>
<gene>
    <name evidence="1" type="ORF">EJW27_25620</name>
</gene>
<organism evidence="1 2">
    <name type="scientific">Bacillus albus</name>
    <dbReference type="NCBI Taxonomy" id="2026189"/>
    <lineage>
        <taxon>Bacteria</taxon>
        <taxon>Bacillati</taxon>
        <taxon>Bacillota</taxon>
        <taxon>Bacilli</taxon>
        <taxon>Bacillales</taxon>
        <taxon>Bacillaceae</taxon>
        <taxon>Bacillus</taxon>
        <taxon>Bacillus cereus group</taxon>
    </lineage>
</organism>
<evidence type="ECO:0000313" key="1">
    <source>
        <dbReference type="EMBL" id="AZQ49305.1"/>
    </source>
</evidence>
<reference evidence="1 2" key="1">
    <citation type="submission" date="2018-12" db="EMBL/GenBank/DDBJ databases">
        <authorList>
            <person name="Wang H."/>
            <person name="Peng S."/>
            <person name="Yu X."/>
            <person name="Li X."/>
        </authorList>
    </citation>
    <scope>NUCLEOTIDE SEQUENCE [LARGE SCALE GENOMIC DNA]</scope>
    <source>
        <strain evidence="1 2">PFYN01</strain>
    </source>
</reference>
<dbReference type="Proteomes" id="UP000272492">
    <property type="component" value="Chromosome"/>
</dbReference>
<sequence length="61" mass="7553">MSSRVWWCEKLYLYRRNVLFLYFFTKLKILLEKLLHFNNQTGIFIFVATKGNKQNKRKTTY</sequence>
<proteinExistence type="predicted"/>
<protein>
    <submittedName>
        <fullName evidence="1">Uncharacterized protein</fullName>
    </submittedName>
</protein>